<evidence type="ECO:0000256" key="2">
    <source>
        <dbReference type="ARBA" id="ARBA00022801"/>
    </source>
</evidence>
<dbReference type="SUPFAM" id="SSF53474">
    <property type="entry name" value="alpha/beta-Hydrolases"/>
    <property type="match status" value="1"/>
</dbReference>
<proteinExistence type="inferred from homology"/>
<dbReference type="PANTHER" id="PTHR43194">
    <property type="entry name" value="HYDROLASE ALPHA/BETA FOLD FAMILY"/>
    <property type="match status" value="1"/>
</dbReference>
<keyword evidence="5" id="KW-1185">Reference proteome</keyword>
<dbReference type="InterPro" id="IPR000073">
    <property type="entry name" value="AB_hydrolase_1"/>
</dbReference>
<dbReference type="GO" id="GO:0004177">
    <property type="term" value="F:aminopeptidase activity"/>
    <property type="evidence" value="ECO:0007669"/>
    <property type="project" value="UniProtKB-EC"/>
</dbReference>
<dbReference type="GO" id="GO:0006508">
    <property type="term" value="P:proteolysis"/>
    <property type="evidence" value="ECO:0007669"/>
    <property type="project" value="InterPro"/>
</dbReference>
<evidence type="ECO:0000256" key="1">
    <source>
        <dbReference type="ARBA" id="ARBA00010088"/>
    </source>
</evidence>
<dbReference type="Proteomes" id="UP000017746">
    <property type="component" value="Chromosome"/>
</dbReference>
<reference evidence="4 5" key="1">
    <citation type="journal article" date="2014" name="J. Biotechnol.">
        <title>Complete genome sequence of the actinobacterium Actinoplanes friuliensis HAG 010964, producer of the lipopeptide antibiotic friulimycin.</title>
        <authorList>
            <person name="Ruckert C."/>
            <person name="Szczepanowski R."/>
            <person name="Albersmeier A."/>
            <person name="Goesmann A."/>
            <person name="Fischer N."/>
            <person name="Steinkamper A."/>
            <person name="Puhler A."/>
            <person name="Biener R."/>
            <person name="Schwartz D."/>
            <person name="Kalinowski J."/>
        </authorList>
    </citation>
    <scope>NUCLEOTIDE SEQUENCE [LARGE SCALE GENOMIC DNA]</scope>
    <source>
        <strain evidence="4 5">DSM 7358</strain>
    </source>
</reference>
<organism evidence="4 5">
    <name type="scientific">Actinoplanes friuliensis DSM 7358</name>
    <dbReference type="NCBI Taxonomy" id="1246995"/>
    <lineage>
        <taxon>Bacteria</taxon>
        <taxon>Bacillati</taxon>
        <taxon>Actinomycetota</taxon>
        <taxon>Actinomycetes</taxon>
        <taxon>Micromonosporales</taxon>
        <taxon>Micromonosporaceae</taxon>
        <taxon>Actinoplanes</taxon>
    </lineage>
</organism>
<dbReference type="Gene3D" id="3.40.50.1820">
    <property type="entry name" value="alpha/beta hydrolase"/>
    <property type="match status" value="1"/>
</dbReference>
<dbReference type="PANTHER" id="PTHR43194:SF2">
    <property type="entry name" value="PEROXISOMAL MEMBRANE PROTEIN LPX1"/>
    <property type="match status" value="1"/>
</dbReference>
<dbReference type="InterPro" id="IPR029058">
    <property type="entry name" value="AB_hydrolase_fold"/>
</dbReference>
<dbReference type="HOGENOM" id="CLU_020336_50_4_11"/>
<evidence type="ECO:0000313" key="5">
    <source>
        <dbReference type="Proteomes" id="UP000017746"/>
    </source>
</evidence>
<comment type="similarity">
    <text evidence="1">Belongs to the peptidase S33 family.</text>
</comment>
<evidence type="ECO:0000313" key="4">
    <source>
        <dbReference type="EMBL" id="AGZ46204.1"/>
    </source>
</evidence>
<feature type="domain" description="AB hydrolase-1" evidence="3">
    <location>
        <begin position="25"/>
        <end position="130"/>
    </location>
</feature>
<dbReference type="PATRIC" id="fig|1246995.3.peg.8042"/>
<dbReference type="InterPro" id="IPR050228">
    <property type="entry name" value="Carboxylesterase_BioH"/>
</dbReference>
<dbReference type="OrthoDB" id="2645723at2"/>
<name>U5WAP0_9ACTN</name>
<dbReference type="InterPro" id="IPR002410">
    <property type="entry name" value="Peptidase_S33"/>
</dbReference>
<sequence length="254" mass="27198">MSHVHANGISLHVQEVSPAGEQTGTVVLIHGMASDSMASWFLTLAHPLAQAGLRVLLYDLRGHGRSERPATGYGLDTFVADLDALLDHWDVTGPVQLFGNSFGGTVAFAYAAYHPDRVAGLVAIESAPPTATWFARLKKRLGQARNGGFSAAGRGPLFARKLRDTSALLNDTSLAAELPASRLPAPELISGISCPVLCLYGAESAVHELAPETEALLPQTETVIFPGARHTLLIDESDQVRSHVLRWLDRIPAR</sequence>
<dbReference type="PRINTS" id="PR00793">
    <property type="entry name" value="PROAMNOPTASE"/>
</dbReference>
<accession>U5WAP0</accession>
<keyword evidence="2 4" id="KW-0378">Hydrolase</keyword>
<dbReference type="eggNOG" id="COG2267">
    <property type="taxonomic scope" value="Bacteria"/>
</dbReference>
<dbReference type="AlphaFoldDB" id="U5WAP0"/>
<protein>
    <submittedName>
        <fullName evidence="4">Alpha/beta hydrolase</fullName>
    </submittedName>
</protein>
<dbReference type="EMBL" id="CP006272">
    <property type="protein sequence ID" value="AGZ46204.1"/>
    <property type="molecule type" value="Genomic_DNA"/>
</dbReference>
<evidence type="ECO:0000259" key="3">
    <source>
        <dbReference type="Pfam" id="PF00561"/>
    </source>
</evidence>
<dbReference type="PRINTS" id="PR00111">
    <property type="entry name" value="ABHYDROLASE"/>
</dbReference>
<gene>
    <name evidence="4" type="ORF">AFR_39750</name>
</gene>
<dbReference type="Pfam" id="PF00561">
    <property type="entry name" value="Abhydrolase_1"/>
    <property type="match status" value="1"/>
</dbReference>
<dbReference type="STRING" id="1246995.AFR_39750"/>
<dbReference type="KEGG" id="afs:AFR_39750"/>
<dbReference type="RefSeq" id="WP_023562537.1">
    <property type="nucleotide sequence ID" value="NC_022657.1"/>
</dbReference>